<evidence type="ECO:0000256" key="5">
    <source>
        <dbReference type="ARBA" id="ARBA00022989"/>
    </source>
</evidence>
<keyword evidence="4 7" id="KW-0812">Transmembrane</keyword>
<evidence type="ECO:0000259" key="8">
    <source>
        <dbReference type="Pfam" id="PF03799"/>
    </source>
</evidence>
<dbReference type="AlphaFoldDB" id="A0A2J0KSW0"/>
<dbReference type="Proteomes" id="UP000230052">
    <property type="component" value="Unassembled WGS sequence"/>
</dbReference>
<evidence type="ECO:0000256" key="7">
    <source>
        <dbReference type="SAM" id="Phobius"/>
    </source>
</evidence>
<dbReference type="PANTHER" id="PTHR35851:SF1">
    <property type="entry name" value="CELL DIVISION PROTEIN FTSQ"/>
    <property type="match status" value="1"/>
</dbReference>
<dbReference type="EMBL" id="PEWV01000042">
    <property type="protein sequence ID" value="PIU41601.1"/>
    <property type="molecule type" value="Genomic_DNA"/>
</dbReference>
<protein>
    <recommendedName>
        <fullName evidence="8">Cell division protein FtsQ/DivIB C-terminal domain-containing protein</fullName>
    </recommendedName>
</protein>
<keyword evidence="2" id="KW-0997">Cell inner membrane</keyword>
<feature type="transmembrane region" description="Helical" evidence="7">
    <location>
        <begin position="21"/>
        <end position="43"/>
    </location>
</feature>
<keyword evidence="7" id="KW-0472">Membrane</keyword>
<keyword evidence="6" id="KW-0131">Cell cycle</keyword>
<dbReference type="PANTHER" id="PTHR35851">
    <property type="entry name" value="CELL DIVISION PROTEIN FTSQ"/>
    <property type="match status" value="1"/>
</dbReference>
<evidence type="ECO:0000256" key="3">
    <source>
        <dbReference type="ARBA" id="ARBA00022618"/>
    </source>
</evidence>
<name>A0A2J0KSW0_9BACT</name>
<reference evidence="9 10" key="1">
    <citation type="submission" date="2017-09" db="EMBL/GenBank/DDBJ databases">
        <title>Depth-based differentiation of microbial function through sediment-hosted aquifers and enrichment of novel symbionts in the deep terrestrial subsurface.</title>
        <authorList>
            <person name="Probst A.J."/>
            <person name="Ladd B."/>
            <person name="Jarett J.K."/>
            <person name="Geller-Mcgrath D.E."/>
            <person name="Sieber C.M."/>
            <person name="Emerson J.B."/>
            <person name="Anantharaman K."/>
            <person name="Thomas B.C."/>
            <person name="Malmstrom R."/>
            <person name="Stieglmeier M."/>
            <person name="Klingl A."/>
            <person name="Woyke T."/>
            <person name="Ryan C.M."/>
            <person name="Banfield J.F."/>
        </authorList>
    </citation>
    <scope>NUCLEOTIDE SEQUENCE [LARGE SCALE GENOMIC DNA]</scope>
    <source>
        <strain evidence="9">CG07_land_8_20_14_0_80_42_15</strain>
    </source>
</reference>
<sequence>MARKSKGRKRKGGPVDKLIQFLFMPKSLAILTALAIIIGLVILTKNYLYNSPTFVIKESEMKGDGVEDSYLFRKLSNIGIGENIFSIELGAISNSLKKEHFEIKDLHIEKVFPNKLVFYVTKRKAIAQINSKNYYRVDEEGVILKDTSRTVLEGLPVIGGIYVTDKDIGKKFNYVGLDRALSLIKELSKSNVLESHNVSDIDASDSENISFSIDDGLEVKMGGEDFSRKLELLKKTLRNPDINAQGILYIDLRFKEVVVKPR</sequence>
<evidence type="ECO:0000256" key="1">
    <source>
        <dbReference type="ARBA" id="ARBA00022475"/>
    </source>
</evidence>
<evidence type="ECO:0000256" key="4">
    <source>
        <dbReference type="ARBA" id="ARBA00022692"/>
    </source>
</evidence>
<organism evidence="9 10">
    <name type="scientific">Candidatus Aquitaenariimonas noxiae</name>
    <dbReference type="NCBI Taxonomy" id="1974741"/>
    <lineage>
        <taxon>Bacteria</taxon>
        <taxon>Pseudomonadati</taxon>
        <taxon>Candidatus Omnitrophota</taxon>
        <taxon>Candidatus Aquitaenariimonas</taxon>
    </lineage>
</organism>
<evidence type="ECO:0000256" key="2">
    <source>
        <dbReference type="ARBA" id="ARBA00022519"/>
    </source>
</evidence>
<dbReference type="Pfam" id="PF03799">
    <property type="entry name" value="FtsQ_DivIB_C"/>
    <property type="match status" value="1"/>
</dbReference>
<dbReference type="InterPro" id="IPR026579">
    <property type="entry name" value="FtsQ"/>
</dbReference>
<accession>A0A2J0KSW0</accession>
<evidence type="ECO:0000313" key="10">
    <source>
        <dbReference type="Proteomes" id="UP000230052"/>
    </source>
</evidence>
<dbReference type="GO" id="GO:0090529">
    <property type="term" value="P:cell septum assembly"/>
    <property type="evidence" value="ECO:0007669"/>
    <property type="project" value="InterPro"/>
</dbReference>
<dbReference type="InterPro" id="IPR045335">
    <property type="entry name" value="FtsQ_C_sf"/>
</dbReference>
<evidence type="ECO:0000313" key="9">
    <source>
        <dbReference type="EMBL" id="PIU41601.1"/>
    </source>
</evidence>
<evidence type="ECO:0000256" key="6">
    <source>
        <dbReference type="ARBA" id="ARBA00023306"/>
    </source>
</evidence>
<proteinExistence type="predicted"/>
<keyword evidence="3" id="KW-0132">Cell division</keyword>
<dbReference type="Gene3D" id="3.40.50.11690">
    <property type="entry name" value="Cell division protein FtsQ/DivIB"/>
    <property type="match status" value="1"/>
</dbReference>
<keyword evidence="1" id="KW-1003">Cell membrane</keyword>
<dbReference type="InterPro" id="IPR005548">
    <property type="entry name" value="Cell_div_FtsQ/DivIB_C"/>
</dbReference>
<feature type="domain" description="Cell division protein FtsQ/DivIB C-terminal" evidence="8">
    <location>
        <begin position="125"/>
        <end position="253"/>
    </location>
</feature>
<comment type="caution">
    <text evidence="9">The sequence shown here is derived from an EMBL/GenBank/DDBJ whole genome shotgun (WGS) entry which is preliminary data.</text>
</comment>
<keyword evidence="5 7" id="KW-1133">Transmembrane helix</keyword>
<gene>
    <name evidence="9" type="ORF">COS99_04625</name>
</gene>